<comment type="subcellular location">
    <subcellularLocation>
        <location evidence="1">Cell outer membrane</location>
    </subcellularLocation>
</comment>
<reference evidence="5" key="2">
    <citation type="journal article" date="2014" name="ISME J.">
        <title>Microbial stratification in low pH oxic and suboxic macroscopic growths along an acid mine drainage.</title>
        <authorList>
            <person name="Mendez-Garcia C."/>
            <person name="Mesa V."/>
            <person name="Sprenger R.R."/>
            <person name="Richter M."/>
            <person name="Diez M.S."/>
            <person name="Solano J."/>
            <person name="Bargiela R."/>
            <person name="Golyshina O.V."/>
            <person name="Manteca A."/>
            <person name="Ramos J.L."/>
            <person name="Gallego J.R."/>
            <person name="Llorente I."/>
            <person name="Martins Dos Santos V.A."/>
            <person name="Jensen O.N."/>
            <person name="Pelaez A.I."/>
            <person name="Sanchez J."/>
            <person name="Ferrer M."/>
        </authorList>
    </citation>
    <scope>NUCLEOTIDE SEQUENCE</scope>
</reference>
<keyword evidence="2" id="KW-0472">Membrane</keyword>
<evidence type="ECO:0000256" key="3">
    <source>
        <dbReference type="ARBA" id="ARBA00023237"/>
    </source>
</evidence>
<comment type="caution">
    <text evidence="5">The sequence shown here is derived from an EMBL/GenBank/DDBJ whole genome shotgun (WGS) entry which is preliminary data.</text>
</comment>
<dbReference type="Pfam" id="PF00593">
    <property type="entry name" value="TonB_dep_Rec_b-barrel"/>
    <property type="match status" value="1"/>
</dbReference>
<proteinExistence type="predicted"/>
<keyword evidence="5" id="KW-0675">Receptor</keyword>
<evidence type="ECO:0000256" key="2">
    <source>
        <dbReference type="ARBA" id="ARBA00023136"/>
    </source>
</evidence>
<dbReference type="EMBL" id="AUZX01001533">
    <property type="protein sequence ID" value="EQD78844.1"/>
    <property type="molecule type" value="Genomic_DNA"/>
</dbReference>
<name>T1DBL8_9ZZZZ</name>
<dbReference type="AlphaFoldDB" id="T1DBL8"/>
<reference evidence="5" key="1">
    <citation type="submission" date="2013-08" db="EMBL/GenBank/DDBJ databases">
        <authorList>
            <person name="Mendez C."/>
            <person name="Richter M."/>
            <person name="Ferrer M."/>
            <person name="Sanchez J."/>
        </authorList>
    </citation>
    <scope>NUCLEOTIDE SEQUENCE</scope>
</reference>
<protein>
    <submittedName>
        <fullName evidence="5">TonB-dependent receptor, beta-barrel domain protein</fullName>
    </submittedName>
</protein>
<feature type="non-terminal residue" evidence="5">
    <location>
        <position position="299"/>
    </location>
</feature>
<gene>
    <name evidence="5" type="ORF">B1A_02047</name>
</gene>
<accession>T1DBL8</accession>
<dbReference type="GO" id="GO:0009279">
    <property type="term" value="C:cell outer membrane"/>
    <property type="evidence" value="ECO:0007669"/>
    <property type="project" value="UniProtKB-SubCell"/>
</dbReference>
<dbReference type="InterPro" id="IPR000531">
    <property type="entry name" value="Beta-barrel_TonB"/>
</dbReference>
<keyword evidence="3" id="KW-0998">Cell outer membrane</keyword>
<organism evidence="5">
    <name type="scientific">mine drainage metagenome</name>
    <dbReference type="NCBI Taxonomy" id="410659"/>
    <lineage>
        <taxon>unclassified sequences</taxon>
        <taxon>metagenomes</taxon>
        <taxon>ecological metagenomes</taxon>
    </lineage>
</organism>
<evidence type="ECO:0000259" key="4">
    <source>
        <dbReference type="Pfam" id="PF00593"/>
    </source>
</evidence>
<feature type="domain" description="TonB-dependent receptor-like beta-barrel" evidence="4">
    <location>
        <begin position="16"/>
        <end position="267"/>
    </location>
</feature>
<sequence length="299" mass="31888">MTSPTSIADGIQEGDPTYAIGNEYDRAVFGELQGNPIKSLQIVAEARYDNYKTFGSDLTPKFGVKFTPWHWITVRGTWGEGFRVPTAAEGISSGEAFGAGTYTDPVLCPTTVPTGMAAGPGDYASQCEFGLTGVLLANPHLKPVTSTNWTAGLILQPIRQVSVSVDYYNIKVKNDIIPTFEAGGRFAGAISLVRGPNETLPYCPTTDTAGCTSSQLVNTPTPVGPILYEAFPYVNAQSIQVSGYDVGLHYHWNWGRFGSFTGEASWTHELTYKLLVGGNSFELAGTHGPSGVSGDTGNP</sequence>
<evidence type="ECO:0000256" key="1">
    <source>
        <dbReference type="ARBA" id="ARBA00004442"/>
    </source>
</evidence>
<dbReference type="PANTHER" id="PTHR47234">
    <property type="match status" value="1"/>
</dbReference>
<evidence type="ECO:0000313" key="5">
    <source>
        <dbReference type="EMBL" id="EQD78844.1"/>
    </source>
</evidence>
<dbReference type="Gene3D" id="2.40.170.20">
    <property type="entry name" value="TonB-dependent receptor, beta-barrel domain"/>
    <property type="match status" value="1"/>
</dbReference>
<dbReference type="PANTHER" id="PTHR47234:SF2">
    <property type="entry name" value="TONB-DEPENDENT RECEPTOR"/>
    <property type="match status" value="1"/>
</dbReference>
<dbReference type="SUPFAM" id="SSF56935">
    <property type="entry name" value="Porins"/>
    <property type="match status" value="1"/>
</dbReference>
<dbReference type="InterPro" id="IPR036942">
    <property type="entry name" value="Beta-barrel_TonB_sf"/>
</dbReference>